<evidence type="ECO:0000313" key="3">
    <source>
        <dbReference type="EMBL" id="MBE1537510.1"/>
    </source>
</evidence>
<evidence type="ECO:0000313" key="4">
    <source>
        <dbReference type="Proteomes" id="UP000627838"/>
    </source>
</evidence>
<gene>
    <name evidence="3" type="ORF">H4W34_007343</name>
</gene>
<proteinExistence type="predicted"/>
<dbReference type="RefSeq" id="WP_192763372.1">
    <property type="nucleotide sequence ID" value="NZ_JADBDZ010000001.1"/>
</dbReference>
<keyword evidence="4" id="KW-1185">Reference proteome</keyword>
<evidence type="ECO:0000259" key="2">
    <source>
        <dbReference type="PROSITE" id="PS51186"/>
    </source>
</evidence>
<dbReference type="Proteomes" id="UP000627838">
    <property type="component" value="Unassembled WGS sequence"/>
</dbReference>
<dbReference type="Gene3D" id="3.40.630.30">
    <property type="match status" value="1"/>
</dbReference>
<feature type="region of interest" description="Disordered" evidence="1">
    <location>
        <begin position="144"/>
        <end position="181"/>
    </location>
</feature>
<dbReference type="SUPFAM" id="SSF55729">
    <property type="entry name" value="Acyl-CoA N-acyltransferases (Nat)"/>
    <property type="match status" value="1"/>
</dbReference>
<dbReference type="InterPro" id="IPR000182">
    <property type="entry name" value="GNAT_dom"/>
</dbReference>
<reference evidence="3 4" key="1">
    <citation type="submission" date="2020-10" db="EMBL/GenBank/DDBJ databases">
        <title>Sequencing the genomes of 1000 actinobacteria strains.</title>
        <authorList>
            <person name="Klenk H.-P."/>
        </authorList>
    </citation>
    <scope>NUCLEOTIDE SEQUENCE [LARGE SCALE GENOMIC DNA]</scope>
    <source>
        <strain evidence="3 4">DSM 46744</strain>
    </source>
</reference>
<sequence>MLLPDEPRLVPPTPAVRASFLAGEPADCRADGTSAAWLAPALTDFGAFVARRRGVHVRWGVPTSTFWYVSGGHYLGTLVLRHRLTAPLTEAGGHIGYHVVHPWRRRGHATRMLAAGLDECRRLGLARVLVTCAQDNEPSRRVILANGGAPHGRKRGEDRFWIPLDTPPPPRGNSSAAGKTP</sequence>
<accession>A0ABR9K539</accession>
<dbReference type="PANTHER" id="PTHR39173:SF1">
    <property type="entry name" value="ACETYLTRANSFERASE"/>
    <property type="match status" value="1"/>
</dbReference>
<dbReference type="PROSITE" id="PS51186">
    <property type="entry name" value="GNAT"/>
    <property type="match status" value="1"/>
</dbReference>
<dbReference type="InterPro" id="IPR016181">
    <property type="entry name" value="Acyl_CoA_acyltransferase"/>
</dbReference>
<feature type="compositionally biased region" description="Polar residues" evidence="1">
    <location>
        <begin position="172"/>
        <end position="181"/>
    </location>
</feature>
<dbReference type="Pfam" id="PF13302">
    <property type="entry name" value="Acetyltransf_3"/>
    <property type="match status" value="1"/>
</dbReference>
<evidence type="ECO:0000256" key="1">
    <source>
        <dbReference type="SAM" id="MobiDB-lite"/>
    </source>
</evidence>
<feature type="domain" description="N-acetyltransferase" evidence="2">
    <location>
        <begin position="7"/>
        <end position="170"/>
    </location>
</feature>
<organism evidence="3 4">
    <name type="scientific">Actinomadura algeriensis</name>
    <dbReference type="NCBI Taxonomy" id="1679523"/>
    <lineage>
        <taxon>Bacteria</taxon>
        <taxon>Bacillati</taxon>
        <taxon>Actinomycetota</taxon>
        <taxon>Actinomycetes</taxon>
        <taxon>Streptosporangiales</taxon>
        <taxon>Thermomonosporaceae</taxon>
        <taxon>Actinomadura</taxon>
    </lineage>
</organism>
<comment type="caution">
    <text evidence="3">The sequence shown here is derived from an EMBL/GenBank/DDBJ whole genome shotgun (WGS) entry which is preliminary data.</text>
</comment>
<dbReference type="PANTHER" id="PTHR39173">
    <property type="entry name" value="ACETYLTRANSFERASE"/>
    <property type="match status" value="1"/>
</dbReference>
<dbReference type="EMBL" id="JADBDZ010000001">
    <property type="protein sequence ID" value="MBE1537510.1"/>
    <property type="molecule type" value="Genomic_DNA"/>
</dbReference>
<name>A0ABR9K539_9ACTN</name>
<protein>
    <submittedName>
        <fullName evidence="3">Acetyltransferase</fullName>
    </submittedName>
</protein>